<dbReference type="Proteomes" id="UP000290365">
    <property type="component" value="Chromosome"/>
</dbReference>
<sequence>MKENTSEVVQLLDRIDQEYQAAQWALKGLAYGTARHDFINERLVNLQALHEQIIEQVGPDAAPQLIARAYSS</sequence>
<organism evidence="1 2">
    <name type="scientific">Ktedonosporobacter rubrisoli</name>
    <dbReference type="NCBI Taxonomy" id="2509675"/>
    <lineage>
        <taxon>Bacteria</taxon>
        <taxon>Bacillati</taxon>
        <taxon>Chloroflexota</taxon>
        <taxon>Ktedonobacteria</taxon>
        <taxon>Ktedonobacterales</taxon>
        <taxon>Ktedonosporobacteraceae</taxon>
        <taxon>Ktedonosporobacter</taxon>
    </lineage>
</organism>
<dbReference type="RefSeq" id="WP_129887488.1">
    <property type="nucleotide sequence ID" value="NZ_CP035758.1"/>
</dbReference>
<protein>
    <submittedName>
        <fullName evidence="1">Uncharacterized protein</fullName>
    </submittedName>
</protein>
<dbReference type="KEGG" id="kbs:EPA93_11410"/>
<dbReference type="EMBL" id="CP035758">
    <property type="protein sequence ID" value="QBD76576.1"/>
    <property type="molecule type" value="Genomic_DNA"/>
</dbReference>
<evidence type="ECO:0000313" key="2">
    <source>
        <dbReference type="Proteomes" id="UP000290365"/>
    </source>
</evidence>
<accession>A0A4P6JP90</accession>
<reference evidence="1 2" key="1">
    <citation type="submission" date="2019-01" db="EMBL/GenBank/DDBJ databases">
        <title>Ktedonosporobacter rubrisoli SCAWS-G2.</title>
        <authorList>
            <person name="Huang Y."/>
            <person name="Yan B."/>
        </authorList>
    </citation>
    <scope>NUCLEOTIDE SEQUENCE [LARGE SCALE GENOMIC DNA]</scope>
    <source>
        <strain evidence="1 2">SCAWS-G2</strain>
    </source>
</reference>
<dbReference type="AlphaFoldDB" id="A0A4P6JP90"/>
<evidence type="ECO:0000313" key="1">
    <source>
        <dbReference type="EMBL" id="QBD76576.1"/>
    </source>
</evidence>
<keyword evidence="2" id="KW-1185">Reference proteome</keyword>
<name>A0A4P6JP90_KTERU</name>
<gene>
    <name evidence="1" type="ORF">EPA93_11410</name>
</gene>
<proteinExistence type="predicted"/>